<evidence type="ECO:0000256" key="3">
    <source>
        <dbReference type="PROSITE-ProRule" id="PRU00023"/>
    </source>
</evidence>
<sequence>MIVIKKYLMGTILLALLIVGGLIIYQQMKPFSYDDLAEAIQQKDSERIKDISQNINVNTIQREKLVYDLNKLRENQAVCRLLNSKLTDKEYFWKSTLVEASLPVLECWEKDWNLYRIDSKGNGPLHFLTSPNVERERWKYILNHSNKKVINQCNNIGETPLVQAARNGNEVAVRELLNQGANVNGCQIKPIQAAVEQGNRNMYELLKEHGASIPISEIRKISRQTGLSTFNDLY</sequence>
<protein>
    <submittedName>
        <fullName evidence="5">Uncharacterized protein</fullName>
    </submittedName>
</protein>
<evidence type="ECO:0000256" key="4">
    <source>
        <dbReference type="SAM" id="Phobius"/>
    </source>
</evidence>
<dbReference type="AlphaFoldDB" id="A0A0V8GJE3"/>
<dbReference type="RefSeq" id="WP_058264744.1">
    <property type="nucleotide sequence ID" value="NZ_FMYN01000001.1"/>
</dbReference>
<keyword evidence="4" id="KW-1133">Transmembrane helix</keyword>
<name>A0A0V8GJE3_9BACL</name>
<proteinExistence type="predicted"/>
<comment type="caution">
    <text evidence="5">The sequence shown here is derived from an EMBL/GenBank/DDBJ whole genome shotgun (WGS) entry which is preliminary data.</text>
</comment>
<dbReference type="SMART" id="SM00248">
    <property type="entry name" value="ANK"/>
    <property type="match status" value="2"/>
</dbReference>
<dbReference type="Gene3D" id="1.25.40.20">
    <property type="entry name" value="Ankyrin repeat-containing domain"/>
    <property type="match status" value="1"/>
</dbReference>
<feature type="transmembrane region" description="Helical" evidence="4">
    <location>
        <begin position="7"/>
        <end position="25"/>
    </location>
</feature>
<keyword evidence="1" id="KW-0677">Repeat</keyword>
<dbReference type="EMBL" id="LNQL01000001">
    <property type="protein sequence ID" value="KSU50405.1"/>
    <property type="molecule type" value="Genomic_DNA"/>
</dbReference>
<gene>
    <name evidence="5" type="ORF">AS033_03215</name>
</gene>
<dbReference type="Pfam" id="PF12796">
    <property type="entry name" value="Ank_2"/>
    <property type="match status" value="1"/>
</dbReference>
<dbReference type="InterPro" id="IPR036770">
    <property type="entry name" value="Ankyrin_rpt-contain_sf"/>
</dbReference>
<dbReference type="InterPro" id="IPR051165">
    <property type="entry name" value="Multifunctional_ANK_Repeat"/>
</dbReference>
<feature type="repeat" description="ANK" evidence="3">
    <location>
        <begin position="156"/>
        <end position="184"/>
    </location>
</feature>
<accession>A0A0V8GJE3</accession>
<keyword evidence="4" id="KW-0472">Membrane</keyword>
<evidence type="ECO:0000256" key="2">
    <source>
        <dbReference type="ARBA" id="ARBA00023043"/>
    </source>
</evidence>
<dbReference type="OrthoDB" id="341379at2"/>
<keyword evidence="4" id="KW-0812">Transmembrane</keyword>
<dbReference type="PANTHER" id="PTHR24123">
    <property type="entry name" value="ANKYRIN REPEAT-CONTAINING"/>
    <property type="match status" value="1"/>
</dbReference>
<evidence type="ECO:0000313" key="5">
    <source>
        <dbReference type="EMBL" id="KSU50405.1"/>
    </source>
</evidence>
<keyword evidence="2 3" id="KW-0040">ANK repeat</keyword>
<dbReference type="PANTHER" id="PTHR24123:SF33">
    <property type="entry name" value="PROTEIN HOS4"/>
    <property type="match status" value="1"/>
</dbReference>
<reference evidence="5 6" key="1">
    <citation type="journal article" date="2015" name="Int. J. Syst. Evol. Microbiol.">
        <title>Exiguobacterium enclense sp. nov., isolated from sediment.</title>
        <authorList>
            <person name="Dastager S.G."/>
            <person name="Mawlankar R."/>
            <person name="Sonalkar V.V."/>
            <person name="Thorat M.N."/>
            <person name="Mual P."/>
            <person name="Verma A."/>
            <person name="Krishnamurthi S."/>
            <person name="Tang S.K."/>
            <person name="Li W.J."/>
        </authorList>
    </citation>
    <scope>NUCLEOTIDE SEQUENCE [LARGE SCALE GENOMIC DNA]</scope>
    <source>
        <strain evidence="5 6">NIO-1109</strain>
    </source>
</reference>
<dbReference type="InterPro" id="IPR002110">
    <property type="entry name" value="Ankyrin_rpt"/>
</dbReference>
<dbReference type="SUPFAM" id="SSF48403">
    <property type="entry name" value="Ankyrin repeat"/>
    <property type="match status" value="1"/>
</dbReference>
<organism evidence="5 6">
    <name type="scientific">Exiguobacterium indicum</name>
    <dbReference type="NCBI Taxonomy" id="296995"/>
    <lineage>
        <taxon>Bacteria</taxon>
        <taxon>Bacillati</taxon>
        <taxon>Bacillota</taxon>
        <taxon>Bacilli</taxon>
        <taxon>Bacillales</taxon>
        <taxon>Bacillales Family XII. Incertae Sedis</taxon>
        <taxon>Exiguobacterium</taxon>
    </lineage>
</organism>
<dbReference type="Proteomes" id="UP000053797">
    <property type="component" value="Unassembled WGS sequence"/>
</dbReference>
<dbReference type="PROSITE" id="PS50088">
    <property type="entry name" value="ANK_REPEAT"/>
    <property type="match status" value="1"/>
</dbReference>
<dbReference type="PROSITE" id="PS50297">
    <property type="entry name" value="ANK_REP_REGION"/>
    <property type="match status" value="1"/>
</dbReference>
<evidence type="ECO:0000313" key="6">
    <source>
        <dbReference type="Proteomes" id="UP000053797"/>
    </source>
</evidence>
<evidence type="ECO:0000256" key="1">
    <source>
        <dbReference type="ARBA" id="ARBA00022737"/>
    </source>
</evidence>